<accession>A0A3Q7ESX8</accession>
<evidence type="ECO:0000313" key="6">
    <source>
        <dbReference type="Proteomes" id="UP000004994"/>
    </source>
</evidence>
<proteinExistence type="inferred from homology"/>
<dbReference type="GO" id="GO:0003677">
    <property type="term" value="F:DNA binding"/>
    <property type="evidence" value="ECO:0007669"/>
    <property type="project" value="InterPro"/>
</dbReference>
<dbReference type="SUPFAM" id="SSF48371">
    <property type="entry name" value="ARM repeat"/>
    <property type="match status" value="1"/>
</dbReference>
<sequence>MFVEGLEDVGWVKGNFVNGIMSMETVGSEQSREKMKKDKKKRKAETEGPDTPSTSHISSNPMEKKKQKRAVDKERRRVETEKKTEAQQVVVSSELKSNKSAVISPTTSGLPEFHIAVFKDLAAADASIREAAANSLVAELIEVQKAYDILENKEVVEGQLKLEAEKDDGLNNCAPSLRYAVRRLIRGISSSRECARQGFALGMTVLVGAVPCIKVDALLKLIVELLEISSSMKGQDMKDCLLGRLFAYGSIARSGRLTLEWTADKNTPYIKEFVGSLVWLAKKKLYLQEPAVSIILELVDKLPVEVSLNHVLEAPGLKEWFESATEVGNPDALLLALAIREKTGVDNKDFGKLLPFPYSPSRLFSVEHLSLLSNCLKESHFCLPRTHSVWYSLVNILLPENVQQDFDPSAALNSTRKHKKGRKGSSAEEDIEKNLKNFCEVIIEGSLLPSSHNCKNLAFNVLLLLLPKLPTSCIYNVLSYKVVQCLKDILSAKDTNLFKASQYFLREFSEWVKHDDVRRVAVIMALQKHSNGKFDCFTRSKTVKELMAEFKTESGCMLLIQNLVDMFLDEARASEETSDQSQTTDDNSEIGSLEDKDSVGTVGTPDFLKGWVVESLPNSLKHLSLDTNARFRVQREILKFLAVQGLFSSTLGTEVTSFELEEKFRWPKSAISSALCRMCIEQLQLLLSNAQKGEGPQVVPSGLEANDLGAYFMRFLTTLRNIPSVSLFRSLGDDDEKAIKKLQAMESQLSRQERSLGPGIAKNKLHSMRYLLIQLLLQVLLRPQEFSEAASELVICCTKAFRSSDLLASSGDDEAEGDDSPEFMDVLVDTMLSLLPQSSAPMRTAIEQVFKCFCEDVTDDGLHRMLRVIKKDLKPARHQETDSENEDDDDDDVLDIEEAEESDEAEMDETAERHAHVDDSETVVGVEGVTSELPVASDDDSDEGLDDDAMFRLDTHLAKMYNAKKNQAGSETAHSQLALFKLRVLSLLEIYLHENPEKPKVVKIFSSLAHAFVNPHTTEGNEQLGQRIWGILQKKIFKAKDYPKGEVIEFPVLKSLLERNLVLAAKHFKKKKSASSLSKKKLSAALNRFKMINSLAQSSIFWILKIIDTKKRPKSELEEVSCIFREKLEGYLDSKSTRMKCEFLKEVFKRRPRIGYPLFGFLLEKCASAKLQFRQIEALELVIEMLKSFVSSNPDDNSHFAELGSHLAKSGCLVNVLLKNMPDKASRRADVRKFFGKVIQVLTDVELRALFLKALEPDCEAQLKGMFPVLNQ</sequence>
<feature type="region of interest" description="Disordered" evidence="4">
    <location>
        <begin position="574"/>
        <end position="598"/>
    </location>
</feature>
<dbReference type="InterPro" id="IPR007015">
    <property type="entry name" value="DNA_pol_V/MYBBP1A"/>
</dbReference>
<evidence type="ECO:0000256" key="2">
    <source>
        <dbReference type="ARBA" id="ARBA00006809"/>
    </source>
</evidence>
<feature type="compositionally biased region" description="Basic and acidic residues" evidence="4">
    <location>
        <begin position="69"/>
        <end position="85"/>
    </location>
</feature>
<organism evidence="5">
    <name type="scientific">Solanum lycopersicum</name>
    <name type="common">Tomato</name>
    <name type="synonym">Lycopersicon esculentum</name>
    <dbReference type="NCBI Taxonomy" id="4081"/>
    <lineage>
        <taxon>Eukaryota</taxon>
        <taxon>Viridiplantae</taxon>
        <taxon>Streptophyta</taxon>
        <taxon>Embryophyta</taxon>
        <taxon>Tracheophyta</taxon>
        <taxon>Spermatophyta</taxon>
        <taxon>Magnoliopsida</taxon>
        <taxon>eudicotyledons</taxon>
        <taxon>Gunneridae</taxon>
        <taxon>Pentapetalae</taxon>
        <taxon>asterids</taxon>
        <taxon>lamiids</taxon>
        <taxon>Solanales</taxon>
        <taxon>Solanaceae</taxon>
        <taxon>Solanoideae</taxon>
        <taxon>Solaneae</taxon>
        <taxon>Solanum</taxon>
        <taxon>Solanum subgen. Lycopersicon</taxon>
    </lineage>
</organism>
<keyword evidence="6" id="KW-1185">Reference proteome</keyword>
<feature type="compositionally biased region" description="Acidic residues" evidence="4">
    <location>
        <begin position="900"/>
        <end position="909"/>
    </location>
</feature>
<protein>
    <recommendedName>
        <fullName evidence="7">DNA polymerase V</fullName>
    </recommendedName>
</protein>
<evidence type="ECO:0000256" key="1">
    <source>
        <dbReference type="ARBA" id="ARBA00004123"/>
    </source>
</evidence>
<dbReference type="PANTHER" id="PTHR13213">
    <property type="entry name" value="MYB-BINDING PROTEIN 1A FAMILY MEMBER"/>
    <property type="match status" value="1"/>
</dbReference>
<evidence type="ECO:0000313" key="5">
    <source>
        <dbReference type="EnsemblPlants" id="Solyc01g106220.3.1"/>
    </source>
</evidence>
<feature type="region of interest" description="Disordered" evidence="4">
    <location>
        <begin position="900"/>
        <end position="925"/>
    </location>
</feature>
<keyword evidence="3" id="KW-0539">Nucleus</keyword>
<reference evidence="5" key="2">
    <citation type="submission" date="2019-01" db="UniProtKB">
        <authorList>
            <consortium name="EnsemblPlants"/>
        </authorList>
    </citation>
    <scope>IDENTIFICATION</scope>
    <source>
        <strain evidence="5">cv. Heinz 1706</strain>
    </source>
</reference>
<reference evidence="5" key="1">
    <citation type="journal article" date="2012" name="Nature">
        <title>The tomato genome sequence provides insights into fleshy fruit evolution.</title>
        <authorList>
            <consortium name="Tomato Genome Consortium"/>
        </authorList>
    </citation>
    <scope>NUCLEOTIDE SEQUENCE [LARGE SCALE GENOMIC DNA]</scope>
    <source>
        <strain evidence="5">cv. Heinz 1706</strain>
    </source>
</reference>
<evidence type="ECO:0008006" key="7">
    <source>
        <dbReference type="Google" id="ProtNLM"/>
    </source>
</evidence>
<evidence type="ECO:0000256" key="3">
    <source>
        <dbReference type="ARBA" id="ARBA00023242"/>
    </source>
</evidence>
<dbReference type="InParanoid" id="A0A3Q7ESX8"/>
<dbReference type="InterPro" id="IPR016024">
    <property type="entry name" value="ARM-type_fold"/>
</dbReference>
<dbReference type="FunCoup" id="A0A3Q7ESX8">
    <property type="interactions" value="2958"/>
</dbReference>
<dbReference type="OMA" id="VWKHDDP"/>
<comment type="subcellular location">
    <subcellularLocation>
        <location evidence="1">Nucleus</location>
    </subcellularLocation>
</comment>
<comment type="similarity">
    <text evidence="2">Belongs to the MYBBP1A family.</text>
</comment>
<dbReference type="STRING" id="4081.A0A3Q7ESX8"/>
<evidence type="ECO:0000256" key="4">
    <source>
        <dbReference type="SAM" id="MobiDB-lite"/>
    </source>
</evidence>
<dbReference type="Gramene" id="Solyc01g106220.3.1">
    <property type="protein sequence ID" value="Solyc01g106220.3.1"/>
    <property type="gene ID" value="Solyc01g106220.3"/>
</dbReference>
<dbReference type="GO" id="GO:0005730">
    <property type="term" value="C:nucleolus"/>
    <property type="evidence" value="ECO:0000318"/>
    <property type="project" value="GO_Central"/>
</dbReference>
<dbReference type="Pfam" id="PF04931">
    <property type="entry name" value="DNA_pol_phi"/>
    <property type="match status" value="1"/>
</dbReference>
<name>A0A3Q7ESX8_SOLLC</name>
<dbReference type="EnsemblPlants" id="Solyc01g106220.3.1">
    <property type="protein sequence ID" value="Solyc01g106220.3.1"/>
    <property type="gene ID" value="Solyc01g106220.3"/>
</dbReference>
<feature type="region of interest" description="Disordered" evidence="4">
    <location>
        <begin position="23"/>
        <end position="88"/>
    </location>
</feature>
<feature type="compositionally biased region" description="Polar residues" evidence="4">
    <location>
        <begin position="51"/>
        <end position="61"/>
    </location>
</feature>
<dbReference type="GO" id="GO:0006355">
    <property type="term" value="P:regulation of DNA-templated transcription"/>
    <property type="evidence" value="ECO:0007669"/>
    <property type="project" value="InterPro"/>
</dbReference>
<dbReference type="PANTHER" id="PTHR13213:SF2">
    <property type="entry name" value="MYB-BINDING PROTEIN 1A"/>
    <property type="match status" value="1"/>
</dbReference>
<dbReference type="AlphaFoldDB" id="A0A3Q7ESX8"/>
<dbReference type="Proteomes" id="UP000004994">
    <property type="component" value="Chromosome 1"/>
</dbReference>
<feature type="compositionally biased region" description="Basic and acidic residues" evidence="4">
    <location>
        <begin position="910"/>
        <end position="919"/>
    </location>
</feature>